<proteinExistence type="predicted"/>
<keyword evidence="5" id="KW-1185">Reference proteome</keyword>
<organism evidence="2 5">
    <name type="scientific">Gemmata obscuriglobus</name>
    <dbReference type="NCBI Taxonomy" id="114"/>
    <lineage>
        <taxon>Bacteria</taxon>
        <taxon>Pseudomonadati</taxon>
        <taxon>Planctomycetota</taxon>
        <taxon>Planctomycetia</taxon>
        <taxon>Gemmatales</taxon>
        <taxon>Gemmataceae</taxon>
        <taxon>Gemmata</taxon>
    </lineage>
</organism>
<dbReference type="EMBL" id="CP025958">
    <property type="protein sequence ID" value="AWM42218.1"/>
    <property type="molecule type" value="Genomic_DNA"/>
</dbReference>
<protein>
    <submittedName>
        <fullName evidence="2">Uncharacterized protein</fullName>
    </submittedName>
</protein>
<evidence type="ECO:0000313" key="4">
    <source>
        <dbReference type="EMBL" id="AWM42218.1"/>
    </source>
</evidence>
<dbReference type="KEGG" id="gog:C1280_11835"/>
<dbReference type="RefSeq" id="WP_010043205.1">
    <property type="nucleotide sequence ID" value="NZ_CP025958.1"/>
</dbReference>
<dbReference type="KEGG" id="gog:C1280_11900"/>
<reference evidence="2 5" key="1">
    <citation type="submission" date="2018-01" db="EMBL/GenBank/DDBJ databases">
        <title>G. obscuriglobus.</title>
        <authorList>
            <person name="Franke J."/>
            <person name="Blomberg W."/>
            <person name="Selmecki A."/>
        </authorList>
    </citation>
    <scope>NUCLEOTIDE SEQUENCE [LARGE SCALE GENOMIC DNA]</scope>
    <source>
        <strain evidence="2 5">DSM 5831</strain>
    </source>
</reference>
<dbReference type="KEGG" id="gog:C1280_11440"/>
<sequence length="151" mass="16836">MEPQPSRSVAEALADVWSWHRTPRFLDYVADSFGVRVADLAAFDALYIYQVADGDLERGQFDHGSTFQWWEVTDAGVRECGRPGRLLGWRDAPEKVRGSFYRWPYVSFLHCGERVGFGECFGPALLNRKAGQLAAGPGGIELAGVQVVWRG</sequence>
<evidence type="ECO:0000313" key="5">
    <source>
        <dbReference type="Proteomes" id="UP000245802"/>
    </source>
</evidence>
<evidence type="ECO:0000313" key="1">
    <source>
        <dbReference type="EMBL" id="AWM37562.1"/>
    </source>
</evidence>
<dbReference type="EMBL" id="CP025958">
    <property type="protein sequence ID" value="AWM37628.1"/>
    <property type="molecule type" value="Genomic_DNA"/>
</dbReference>
<accession>A0A2Z3H1L5</accession>
<dbReference type="AlphaFoldDB" id="A0A2Z3H1L5"/>
<dbReference type="KEGG" id="gog:C1280_11820"/>
<dbReference type="EMBL" id="CP025958">
    <property type="protein sequence ID" value="AWM37617.1"/>
    <property type="molecule type" value="Genomic_DNA"/>
</dbReference>
<evidence type="ECO:0000313" key="3">
    <source>
        <dbReference type="EMBL" id="AWM37628.1"/>
    </source>
</evidence>
<evidence type="ECO:0000313" key="2">
    <source>
        <dbReference type="EMBL" id="AWM37617.1"/>
    </source>
</evidence>
<dbReference type="EMBL" id="CP025958">
    <property type="protein sequence ID" value="AWM37562.1"/>
    <property type="molecule type" value="Genomic_DNA"/>
</dbReference>
<gene>
    <name evidence="1" type="ORF">C1280_11440</name>
    <name evidence="2" type="ORF">C1280_11820</name>
    <name evidence="4" type="ORF">C1280_11835</name>
    <name evidence="3" type="ORF">C1280_11900</name>
</gene>
<name>A0A2Z3H1L5_9BACT</name>
<dbReference type="Proteomes" id="UP000245802">
    <property type="component" value="Chromosome"/>
</dbReference>